<organism evidence="1 3">
    <name type="scientific">Pseudomonas phytophila</name>
    <dbReference type="NCBI Taxonomy" id="2867264"/>
    <lineage>
        <taxon>Bacteria</taxon>
        <taxon>Pseudomonadati</taxon>
        <taxon>Pseudomonadota</taxon>
        <taxon>Gammaproteobacteria</taxon>
        <taxon>Pseudomonadales</taxon>
        <taxon>Pseudomonadaceae</taxon>
        <taxon>Pseudomonas</taxon>
    </lineage>
</organism>
<proteinExistence type="predicted"/>
<evidence type="ECO:0000313" key="1">
    <source>
        <dbReference type="EMBL" id="UXZ93874.1"/>
    </source>
</evidence>
<dbReference type="Proteomes" id="UP001063228">
    <property type="component" value="Chromosome"/>
</dbReference>
<reference evidence="1" key="1">
    <citation type="submission" date="2021-08" db="EMBL/GenBank/DDBJ databases">
        <title>Complete genome sequence of Pseudomonas phytophila.</title>
        <authorList>
            <person name="Weir B.S."/>
            <person name="Templeton M.D."/>
            <person name="Arshed S."/>
            <person name="Andersen M.T."/>
            <person name="Jayaraman J."/>
        </authorList>
    </citation>
    <scope>NUCLEOTIDE SEQUENCE</scope>
    <source>
        <strain evidence="1">ICMP 23753</strain>
    </source>
</reference>
<sequence length="248" mass="28578">MMQPFKPQSHTEEWYRSCWNASAWTNPSANYRYLMRFADNLLKMGCVDEMERFEMLELATGAFCHHIEEAPLAWRNPAADYDIYNEAGVQTGSISGNRVFLHGPGVKPGPMEFFAQILEADGDRPVITRTYAQYGVFRDRYIYTETGQKLTLVETWKLVDGKMIKRLDDPDTYRSIIDAGLIALEEGDMVRYVALWEREQFSIFRQCSSCCDRFELREDCHSCKGMGFIEDPLCPSRLPSSHPTQGHL</sequence>
<gene>
    <name evidence="2" type="ORF">K3169_14150</name>
    <name evidence="1" type="ORF">K3169_15910</name>
</gene>
<accession>A0ABY6F7L9</accession>
<keyword evidence="3" id="KW-1185">Reference proteome</keyword>
<evidence type="ECO:0000313" key="3">
    <source>
        <dbReference type="Proteomes" id="UP001063228"/>
    </source>
</evidence>
<evidence type="ECO:0000313" key="2">
    <source>
        <dbReference type="EMBL" id="UXZ98927.1"/>
    </source>
</evidence>
<dbReference type="EMBL" id="CP081201">
    <property type="protein sequence ID" value="UXZ98927.1"/>
    <property type="molecule type" value="Genomic_DNA"/>
</dbReference>
<protein>
    <submittedName>
        <fullName evidence="1">Uncharacterized protein</fullName>
    </submittedName>
</protein>
<dbReference type="RefSeq" id="WP_231674577.1">
    <property type="nucleotide sequence ID" value="NZ_CP081201.1"/>
</dbReference>
<dbReference type="EMBL" id="CP081201">
    <property type="protein sequence ID" value="UXZ93874.1"/>
    <property type="molecule type" value="Genomic_DNA"/>
</dbReference>
<name>A0ABY6F7L9_9PSED</name>